<protein>
    <submittedName>
        <fullName evidence="4">FIBA2-like protein</fullName>
    </submittedName>
</protein>
<dbReference type="EMBL" id="CP111018">
    <property type="protein sequence ID" value="WAR09661.1"/>
    <property type="molecule type" value="Genomic_DNA"/>
</dbReference>
<dbReference type="PRINTS" id="PR01705">
    <property type="entry name" value="TSP1REPEAT"/>
</dbReference>
<dbReference type="InterPro" id="IPR036056">
    <property type="entry name" value="Fibrinogen-like_C"/>
</dbReference>
<dbReference type="PROSITE" id="PS50092">
    <property type="entry name" value="TSP1"/>
    <property type="match status" value="2"/>
</dbReference>
<accession>A0ABY7ELJ0</accession>
<dbReference type="InterPro" id="IPR002181">
    <property type="entry name" value="Fibrinogen_a/b/g_C_dom"/>
</dbReference>
<dbReference type="SMART" id="SM00209">
    <property type="entry name" value="TSP1"/>
    <property type="match status" value="2"/>
</dbReference>
<dbReference type="SMART" id="SM00186">
    <property type="entry name" value="FBG"/>
    <property type="match status" value="1"/>
</dbReference>
<proteinExistence type="predicted"/>
<feature type="domain" description="Fibrinogen C-terminal" evidence="3">
    <location>
        <begin position="204"/>
        <end position="429"/>
    </location>
</feature>
<organism evidence="4 5">
    <name type="scientific">Mya arenaria</name>
    <name type="common">Soft-shell clam</name>
    <dbReference type="NCBI Taxonomy" id="6604"/>
    <lineage>
        <taxon>Eukaryota</taxon>
        <taxon>Metazoa</taxon>
        <taxon>Spiralia</taxon>
        <taxon>Lophotrochozoa</taxon>
        <taxon>Mollusca</taxon>
        <taxon>Bivalvia</taxon>
        <taxon>Autobranchia</taxon>
        <taxon>Heteroconchia</taxon>
        <taxon>Euheterodonta</taxon>
        <taxon>Imparidentia</taxon>
        <taxon>Neoheterodontei</taxon>
        <taxon>Myida</taxon>
        <taxon>Myoidea</taxon>
        <taxon>Myidae</taxon>
        <taxon>Mya</taxon>
    </lineage>
</organism>
<dbReference type="PROSITE" id="PS00514">
    <property type="entry name" value="FIBRINOGEN_C_1"/>
    <property type="match status" value="1"/>
</dbReference>
<evidence type="ECO:0000313" key="5">
    <source>
        <dbReference type="Proteomes" id="UP001164746"/>
    </source>
</evidence>
<dbReference type="InterPro" id="IPR000884">
    <property type="entry name" value="TSP1_rpt"/>
</dbReference>
<sequence>MIWLHPCVVVVSLMLATCEADRLGRLERQMTLMKSFQSYVEVNVYATRAHVQNETIQLEKKVEELIGRANEVVGIIDEQRSTIEDGIMVTIRGLHISWSDWSAWSDCSQSCDRGRKSRHRSCNVPPLFTDGIFTGDDTETEECVIHEFCPYLMDGQWDIWSTWSTCSLSCGDGVETRNRSCSDPSPSHGGKPCPGPDFETQPCNLQQCIVHDCSDVLKRGLSRGSGVYKITPWNTHKEVEVYCDMDTDGGGWTVFQRRFDMSVDFNRGFVEYEQGFGSLDGELWIGLDLLHSITSRANMTLRIDLSLPDGTTGFDEYSGFYISPPDQYIFNVDRRINSAGMSGSYLLSDIGDDQNINHQPFSTYDRDVDKWSSYNCARYHGGGWWYNNCARSDLNGQYNIGRYSSGFYYYSFQRYTTLKTSTMMLRLSN</sequence>
<dbReference type="Pfam" id="PF00090">
    <property type="entry name" value="TSP_1"/>
    <property type="match status" value="2"/>
</dbReference>
<keyword evidence="5" id="KW-1185">Reference proteome</keyword>
<dbReference type="Gene3D" id="3.90.215.10">
    <property type="entry name" value="Gamma Fibrinogen, chain A, domain 1"/>
    <property type="match status" value="1"/>
</dbReference>
<dbReference type="SUPFAM" id="SSF56496">
    <property type="entry name" value="Fibrinogen C-terminal domain-like"/>
    <property type="match status" value="1"/>
</dbReference>
<dbReference type="PANTHER" id="PTHR19143">
    <property type="entry name" value="FIBRINOGEN/TENASCIN/ANGIOPOEITIN"/>
    <property type="match status" value="1"/>
</dbReference>
<dbReference type="NCBIfam" id="NF040941">
    <property type="entry name" value="GGGWT_bact"/>
    <property type="match status" value="1"/>
</dbReference>
<dbReference type="InterPro" id="IPR050373">
    <property type="entry name" value="Fibrinogen_C-term_domain"/>
</dbReference>
<keyword evidence="1" id="KW-1015">Disulfide bond</keyword>
<evidence type="ECO:0000259" key="3">
    <source>
        <dbReference type="PROSITE" id="PS51406"/>
    </source>
</evidence>
<keyword evidence="2" id="KW-0732">Signal</keyword>
<gene>
    <name evidence="4" type="ORF">MAR_034737</name>
</gene>
<dbReference type="CDD" id="cd00087">
    <property type="entry name" value="FReD"/>
    <property type="match status" value="1"/>
</dbReference>
<feature type="chain" id="PRO_5045897604" evidence="2">
    <location>
        <begin position="21"/>
        <end position="429"/>
    </location>
</feature>
<dbReference type="InterPro" id="IPR020837">
    <property type="entry name" value="Fibrinogen_CS"/>
</dbReference>
<dbReference type="SUPFAM" id="SSF82895">
    <property type="entry name" value="TSP-1 type 1 repeat"/>
    <property type="match status" value="2"/>
</dbReference>
<dbReference type="InterPro" id="IPR014716">
    <property type="entry name" value="Fibrinogen_a/b/g_C_1"/>
</dbReference>
<dbReference type="Proteomes" id="UP001164746">
    <property type="component" value="Chromosome 7"/>
</dbReference>
<evidence type="ECO:0000313" key="4">
    <source>
        <dbReference type="EMBL" id="WAR09661.1"/>
    </source>
</evidence>
<dbReference type="Pfam" id="PF00147">
    <property type="entry name" value="Fibrinogen_C"/>
    <property type="match status" value="1"/>
</dbReference>
<reference evidence="4" key="1">
    <citation type="submission" date="2022-11" db="EMBL/GenBank/DDBJ databases">
        <title>Centuries of genome instability and evolution in soft-shell clam transmissible cancer (bioRxiv).</title>
        <authorList>
            <person name="Hart S.F.M."/>
            <person name="Yonemitsu M.A."/>
            <person name="Giersch R.M."/>
            <person name="Beal B.F."/>
            <person name="Arriagada G."/>
            <person name="Davis B.W."/>
            <person name="Ostrander E.A."/>
            <person name="Goff S.P."/>
            <person name="Metzger M.J."/>
        </authorList>
    </citation>
    <scope>NUCLEOTIDE SEQUENCE</scope>
    <source>
        <strain evidence="4">MELC-2E11</strain>
        <tissue evidence="4">Siphon/mantle</tissue>
    </source>
</reference>
<evidence type="ECO:0000256" key="1">
    <source>
        <dbReference type="ARBA" id="ARBA00023157"/>
    </source>
</evidence>
<evidence type="ECO:0000256" key="2">
    <source>
        <dbReference type="SAM" id="SignalP"/>
    </source>
</evidence>
<name>A0ABY7ELJ0_MYAAR</name>
<dbReference type="PROSITE" id="PS51406">
    <property type="entry name" value="FIBRINOGEN_C_2"/>
    <property type="match status" value="1"/>
</dbReference>
<dbReference type="InterPro" id="IPR036383">
    <property type="entry name" value="TSP1_rpt_sf"/>
</dbReference>
<dbReference type="Gene3D" id="2.20.100.10">
    <property type="entry name" value="Thrombospondin type-1 (TSP1) repeat"/>
    <property type="match status" value="2"/>
</dbReference>
<feature type="signal peptide" evidence="2">
    <location>
        <begin position="1"/>
        <end position="20"/>
    </location>
</feature>